<feature type="domain" description="EamA" evidence="7">
    <location>
        <begin position="147"/>
        <end position="281"/>
    </location>
</feature>
<dbReference type="InterPro" id="IPR050638">
    <property type="entry name" value="AA-Vitamin_Transporters"/>
</dbReference>
<feature type="transmembrane region" description="Helical" evidence="6">
    <location>
        <begin position="208"/>
        <end position="230"/>
    </location>
</feature>
<evidence type="ECO:0000256" key="6">
    <source>
        <dbReference type="SAM" id="Phobius"/>
    </source>
</evidence>
<feature type="transmembrane region" description="Helical" evidence="6">
    <location>
        <begin position="119"/>
        <end position="140"/>
    </location>
</feature>
<evidence type="ECO:0000313" key="8">
    <source>
        <dbReference type="EMBL" id="SEB59402.1"/>
    </source>
</evidence>
<dbReference type="Pfam" id="PF00892">
    <property type="entry name" value="EamA"/>
    <property type="match status" value="2"/>
</dbReference>
<feature type="domain" description="EamA" evidence="7">
    <location>
        <begin position="9"/>
        <end position="135"/>
    </location>
</feature>
<keyword evidence="4 6" id="KW-1133">Transmembrane helix</keyword>
<feature type="transmembrane region" description="Helical" evidence="6">
    <location>
        <begin position="32"/>
        <end position="52"/>
    </location>
</feature>
<feature type="transmembrane region" description="Helical" evidence="6">
    <location>
        <begin position="242"/>
        <end position="261"/>
    </location>
</feature>
<dbReference type="PANTHER" id="PTHR32322:SF9">
    <property type="entry name" value="AMINO-ACID METABOLITE EFFLUX PUMP-RELATED"/>
    <property type="match status" value="1"/>
</dbReference>
<dbReference type="Proteomes" id="UP000183687">
    <property type="component" value="Unassembled WGS sequence"/>
</dbReference>
<dbReference type="PANTHER" id="PTHR32322">
    <property type="entry name" value="INNER MEMBRANE TRANSPORTER"/>
    <property type="match status" value="1"/>
</dbReference>
<gene>
    <name evidence="8" type="ORF">SAMN04489746_0689</name>
</gene>
<dbReference type="EMBL" id="FNSH01000001">
    <property type="protein sequence ID" value="SEB59402.1"/>
    <property type="molecule type" value="Genomic_DNA"/>
</dbReference>
<sequence>MCTPRNKYLLALLLFGSNGIVAAGIALTSSQIVLARTFLGALSLAGLLFASNRQALVGINRKELALLALSGAALGIGWLFLFEAYTLVGVGIASLAYYCGPVLVMALSPLLFGEKLTPARIAGFCTVLIGAALVVGTNTGYTLNPYGLALGLGSACMYAVMVIFSRKAPSITGLANATIQMSASFIVVGLYSLIQLGNGVPFALPHDLVSLVCIVTIGLVNTGLGCYLYFSSIAQLPVQQVAVLGYLEPLSAVLLSVLLLGETMTPARALGALLIVGGAAVSELLHRPAQETAAL</sequence>
<evidence type="ECO:0000256" key="2">
    <source>
        <dbReference type="ARBA" id="ARBA00007362"/>
    </source>
</evidence>
<evidence type="ECO:0000313" key="9">
    <source>
        <dbReference type="Proteomes" id="UP000183687"/>
    </source>
</evidence>
<keyword evidence="3 6" id="KW-0812">Transmembrane</keyword>
<comment type="similarity">
    <text evidence="2">Belongs to the EamA transporter family.</text>
</comment>
<name>A0AB38A638_9ACTN</name>
<proteinExistence type="inferred from homology"/>
<dbReference type="InterPro" id="IPR000620">
    <property type="entry name" value="EamA_dom"/>
</dbReference>
<keyword evidence="5 6" id="KW-0472">Membrane</keyword>
<feature type="transmembrane region" description="Helical" evidence="6">
    <location>
        <begin position="87"/>
        <end position="112"/>
    </location>
</feature>
<comment type="caution">
    <text evidence="8">The sequence shown here is derived from an EMBL/GenBank/DDBJ whole genome shotgun (WGS) entry which is preliminary data.</text>
</comment>
<evidence type="ECO:0000256" key="5">
    <source>
        <dbReference type="ARBA" id="ARBA00023136"/>
    </source>
</evidence>
<feature type="transmembrane region" description="Helical" evidence="6">
    <location>
        <begin position="177"/>
        <end position="196"/>
    </location>
</feature>
<dbReference type="InterPro" id="IPR037185">
    <property type="entry name" value="EmrE-like"/>
</dbReference>
<feature type="transmembrane region" description="Helical" evidence="6">
    <location>
        <begin position="64"/>
        <end position="81"/>
    </location>
</feature>
<organism evidence="8 9">
    <name type="scientific">Atopobium minutum</name>
    <dbReference type="NCBI Taxonomy" id="1381"/>
    <lineage>
        <taxon>Bacteria</taxon>
        <taxon>Bacillati</taxon>
        <taxon>Actinomycetota</taxon>
        <taxon>Coriobacteriia</taxon>
        <taxon>Coriobacteriales</taxon>
        <taxon>Atopobiaceae</taxon>
        <taxon>Atopobium</taxon>
    </lineage>
</organism>
<evidence type="ECO:0000259" key="7">
    <source>
        <dbReference type="Pfam" id="PF00892"/>
    </source>
</evidence>
<dbReference type="AlphaFoldDB" id="A0AB38A638"/>
<protein>
    <submittedName>
        <fullName evidence="8">EamA domain-containing membrane protein RarD</fullName>
    </submittedName>
</protein>
<dbReference type="GO" id="GO:0016020">
    <property type="term" value="C:membrane"/>
    <property type="evidence" value="ECO:0007669"/>
    <property type="project" value="UniProtKB-SubCell"/>
</dbReference>
<dbReference type="SUPFAM" id="SSF103481">
    <property type="entry name" value="Multidrug resistance efflux transporter EmrE"/>
    <property type="match status" value="2"/>
</dbReference>
<evidence type="ECO:0000256" key="1">
    <source>
        <dbReference type="ARBA" id="ARBA00004141"/>
    </source>
</evidence>
<evidence type="ECO:0000256" key="4">
    <source>
        <dbReference type="ARBA" id="ARBA00022989"/>
    </source>
</evidence>
<feature type="transmembrane region" description="Helical" evidence="6">
    <location>
        <begin position="146"/>
        <end position="165"/>
    </location>
</feature>
<evidence type="ECO:0000256" key="3">
    <source>
        <dbReference type="ARBA" id="ARBA00022692"/>
    </source>
</evidence>
<reference evidence="8 9" key="1">
    <citation type="submission" date="2016-10" db="EMBL/GenBank/DDBJ databases">
        <authorList>
            <person name="Varghese N."/>
            <person name="Submissions S."/>
        </authorList>
    </citation>
    <scope>NUCLEOTIDE SEQUENCE [LARGE SCALE GENOMIC DNA]</scope>
    <source>
        <strain evidence="8 9">DSM 20586</strain>
    </source>
</reference>
<comment type="subcellular location">
    <subcellularLocation>
        <location evidence="1">Membrane</location>
        <topology evidence="1">Multi-pass membrane protein</topology>
    </subcellularLocation>
</comment>
<accession>A0AB38A638</accession>
<dbReference type="RefSeq" id="WP_002563211.1">
    <property type="nucleotide sequence ID" value="NZ_CALJSN010000004.1"/>
</dbReference>